<dbReference type="CDD" id="cd01673">
    <property type="entry name" value="dNK"/>
    <property type="match status" value="1"/>
</dbReference>
<dbReference type="EMBL" id="KR095315">
    <property type="protein sequence ID" value="AKS26469.1"/>
    <property type="molecule type" value="Genomic_DNA"/>
</dbReference>
<dbReference type="Pfam" id="PF01712">
    <property type="entry name" value="dNK"/>
    <property type="match status" value="1"/>
</dbReference>
<evidence type="ECO:0000259" key="3">
    <source>
        <dbReference type="Pfam" id="PF01712"/>
    </source>
</evidence>
<dbReference type="InterPro" id="IPR031314">
    <property type="entry name" value="DNK_dom"/>
</dbReference>
<dbReference type="Proteomes" id="UP000593702">
    <property type="component" value="Segment"/>
</dbReference>
<dbReference type="GO" id="GO:0019136">
    <property type="term" value="F:deoxynucleoside kinase activity"/>
    <property type="evidence" value="ECO:0007669"/>
    <property type="project" value="InterPro"/>
</dbReference>
<sequence length="201" mass="23489">MASFTVCLEGNIGSGKSSFLKRFKNLPTVLCIDEPVEAWRNVDNHNLLDMFYTDPHKKAYLFQHYAQITMLQLHNLKTGHDYKIMERSVYSTQVFAKILNKAGMLSNVEHTVLSQWNQISEAPVNLFIYLRSTPEVVFERIKKRNRVEESSITLEYLKQVHQGHEDWMQNLIESGTYVLILDADQSLDEMVKEFLFYTTFI</sequence>
<dbReference type="RefSeq" id="YP_010796925.1">
    <property type="nucleotide sequence ID" value="NC_076102.1"/>
</dbReference>
<dbReference type="GO" id="GO:0005524">
    <property type="term" value="F:ATP binding"/>
    <property type="evidence" value="ECO:0007669"/>
    <property type="project" value="UniProtKB-KW"/>
</dbReference>
<keyword evidence="5" id="KW-1185">Reference proteome</keyword>
<dbReference type="PANTHER" id="PTHR10513">
    <property type="entry name" value="DEOXYNUCLEOSIDE KINASE"/>
    <property type="match status" value="1"/>
</dbReference>
<dbReference type="GeneID" id="80534602"/>
<dbReference type="KEGG" id="vg:80534602"/>
<protein>
    <submittedName>
        <fullName evidence="4">Putative deoxynucleoside kinase</fullName>
    </submittedName>
</protein>
<keyword evidence="2" id="KW-0067">ATP-binding</keyword>
<organism evidence="4 5">
    <name type="scientific">Diachasmimorpha longicaudata entomopoxvirus</name>
    <dbReference type="NCBI Taxonomy" id="109981"/>
    <lineage>
        <taxon>Viruses</taxon>
        <taxon>Varidnaviria</taxon>
        <taxon>Bamfordvirae</taxon>
        <taxon>Nucleocytoviricota</taxon>
        <taxon>Pokkesviricetes</taxon>
        <taxon>Chitovirales</taxon>
        <taxon>Poxviridae</taxon>
        <taxon>Entomopoxvirinae</taxon>
        <taxon>Epsilonentomopoxvirus</taxon>
        <taxon>Epsilonentomopoxvirus dlongicaudata</taxon>
        <taxon>Diachasmimorpha entomopoxvirus</taxon>
    </lineage>
</organism>
<feature type="domain" description="Deoxynucleoside kinase" evidence="3">
    <location>
        <begin position="6"/>
        <end position="189"/>
    </location>
</feature>
<name>A0A7R5WMC1_9POXV</name>
<dbReference type="Gene3D" id="3.40.50.300">
    <property type="entry name" value="P-loop containing nucleotide triphosphate hydrolases"/>
    <property type="match status" value="1"/>
</dbReference>
<keyword evidence="4" id="KW-0808">Transferase</keyword>
<dbReference type="SUPFAM" id="SSF52540">
    <property type="entry name" value="P-loop containing nucleoside triphosphate hydrolases"/>
    <property type="match status" value="1"/>
</dbReference>
<feature type="binding site" evidence="2">
    <location>
        <begin position="10"/>
        <end position="18"/>
    </location>
    <ligand>
        <name>ATP</name>
        <dbReference type="ChEBI" id="CHEBI:30616"/>
    </ligand>
</feature>
<feature type="active site" description="Proton acceptor" evidence="1">
    <location>
        <position position="86"/>
    </location>
</feature>
<proteinExistence type="predicted"/>
<accession>A0A7R5WMC1</accession>
<evidence type="ECO:0000313" key="5">
    <source>
        <dbReference type="Proteomes" id="UP000593702"/>
    </source>
</evidence>
<dbReference type="PIRSF" id="PIRSF000705">
    <property type="entry name" value="DNK"/>
    <property type="match status" value="1"/>
</dbReference>
<reference evidence="4 5" key="1">
    <citation type="submission" date="2015-04" db="EMBL/GenBank/DDBJ databases">
        <title>Diachasmimorpha longicaudata entomopoxvirus genome.</title>
        <authorList>
            <person name="Coffman K.A."/>
            <person name="Burke G.R."/>
        </authorList>
    </citation>
    <scope>NUCLEOTIDE SEQUENCE [LARGE SCALE GENOMIC DNA]</scope>
</reference>
<keyword evidence="2" id="KW-0547">Nucleotide-binding</keyword>
<evidence type="ECO:0000256" key="2">
    <source>
        <dbReference type="PIRSR" id="PIRSR000705-3"/>
    </source>
</evidence>
<evidence type="ECO:0000313" key="4">
    <source>
        <dbReference type="EMBL" id="AKS26469.1"/>
    </source>
</evidence>
<keyword evidence="4" id="KW-0418">Kinase</keyword>
<dbReference type="InterPro" id="IPR050566">
    <property type="entry name" value="Deoxyribonucleoside_kinase"/>
</dbReference>
<evidence type="ECO:0000256" key="1">
    <source>
        <dbReference type="PIRSR" id="PIRSR000705-1"/>
    </source>
</evidence>
<dbReference type="PANTHER" id="PTHR10513:SF24">
    <property type="entry name" value="THYMIDINE KINASE 2, MITOCHONDRIAL"/>
    <property type="match status" value="1"/>
</dbReference>
<feature type="binding site" evidence="2">
    <location>
        <begin position="140"/>
        <end position="144"/>
    </location>
    <ligand>
        <name>ATP</name>
        <dbReference type="ChEBI" id="CHEBI:30616"/>
    </ligand>
</feature>
<dbReference type="InterPro" id="IPR002624">
    <property type="entry name" value="DCK/DGK"/>
</dbReference>
<dbReference type="InterPro" id="IPR027417">
    <property type="entry name" value="P-loop_NTPase"/>
</dbReference>
<gene>
    <name evidence="4" type="primary">DNK</name>
    <name evidence="4" type="ORF">DLEV_178</name>
</gene>